<gene>
    <name evidence="2" type="ORF">ABW06_13500</name>
    <name evidence="1" type="ORF">QEG54_001406</name>
</gene>
<accession>A0A0F0VTQ6</accession>
<name>A0A0F0VTQ6_PLUGE</name>
<evidence type="ECO:0000313" key="3">
    <source>
        <dbReference type="Proteomes" id="UP000036196"/>
    </source>
</evidence>
<reference evidence="1" key="2">
    <citation type="submission" date="2024-02" db="EMBL/GenBank/DDBJ databases">
        <authorList>
            <consortium name="Clinical and Environmental Microbiology Branch: Whole genome sequencing antimicrobial resistance pathogens in the healthcare setting"/>
        </authorList>
    </citation>
    <scope>NUCLEOTIDE SEQUENCE</scope>
    <source>
        <strain evidence="1">2021DK-00143</strain>
    </source>
</reference>
<dbReference type="AlphaFoldDB" id="A0A0F0VTQ6"/>
<dbReference type="InterPro" id="IPR025727">
    <property type="entry name" value="YbfN-like"/>
</dbReference>
<dbReference type="eggNOG" id="ENOG5031F99">
    <property type="taxonomic scope" value="Bacteria"/>
</dbReference>
<evidence type="ECO:0000313" key="2">
    <source>
        <dbReference type="EMBL" id="KMK13013.1"/>
    </source>
</evidence>
<dbReference type="RefSeq" id="WP_045288675.1">
    <property type="nucleotide sequence ID" value="NZ_JBPAND010000001.1"/>
</dbReference>
<sequence>MKKLLLVVLMASGLVACNQSQAPKKDESRLREAYSACINSAKGNPDKVEACQSVLEVLKKDEQQKQFASKESVNVLDYHQCLEATQRANDQEVKKNCDKVWQEIRSNNSR</sequence>
<comment type="caution">
    <text evidence="2">The sequence shown here is derived from an EMBL/GenBank/DDBJ whole genome shotgun (WGS) entry which is preliminary data.</text>
</comment>
<proteinExistence type="predicted"/>
<protein>
    <submittedName>
        <fullName evidence="2">Uncharacterized protein</fullName>
    </submittedName>
</protein>
<dbReference type="Pfam" id="PF13982">
    <property type="entry name" value="YbfN"/>
    <property type="match status" value="1"/>
</dbReference>
<dbReference type="EMBL" id="ABLOKC030000005">
    <property type="protein sequence ID" value="EML1470704.1"/>
    <property type="molecule type" value="Genomic_DNA"/>
</dbReference>
<dbReference type="PATRIC" id="fig|61647.13.peg.768"/>
<evidence type="ECO:0000313" key="1">
    <source>
        <dbReference type="EMBL" id="EML1470704.1"/>
    </source>
</evidence>
<dbReference type="EMBL" id="LDZF01000013">
    <property type="protein sequence ID" value="KMK13013.1"/>
    <property type="molecule type" value="Genomic_DNA"/>
</dbReference>
<keyword evidence="3" id="KW-1185">Reference proteome</keyword>
<reference evidence="2 3" key="1">
    <citation type="submission" date="2015-05" db="EMBL/GenBank/DDBJ databases">
        <title>Genome sequences of Pluralibacter gergoviae.</title>
        <authorList>
            <person name="Greninger A.L."/>
            <person name="Miller S."/>
        </authorList>
    </citation>
    <scope>NUCLEOTIDE SEQUENCE [LARGE SCALE GENOMIC DNA]</scope>
    <source>
        <strain evidence="2 3">JS81F13</strain>
    </source>
</reference>
<dbReference type="Proteomes" id="UP000036196">
    <property type="component" value="Unassembled WGS sequence"/>
</dbReference>
<dbReference type="PROSITE" id="PS51257">
    <property type="entry name" value="PROKAR_LIPOPROTEIN"/>
    <property type="match status" value="1"/>
</dbReference>
<organism evidence="2 3">
    <name type="scientific">Pluralibacter gergoviae</name>
    <name type="common">Enterobacter gergoviae</name>
    <dbReference type="NCBI Taxonomy" id="61647"/>
    <lineage>
        <taxon>Bacteria</taxon>
        <taxon>Pseudomonadati</taxon>
        <taxon>Pseudomonadota</taxon>
        <taxon>Gammaproteobacteria</taxon>
        <taxon>Enterobacterales</taxon>
        <taxon>Enterobacteriaceae</taxon>
        <taxon>Pluralibacter</taxon>
    </lineage>
</organism>